<dbReference type="Proteomes" id="UP000029981">
    <property type="component" value="Chromosome 2"/>
</dbReference>
<protein>
    <submittedName>
        <fullName evidence="2">Uncharacterized protein</fullName>
    </submittedName>
</protein>
<reference evidence="2 3" key="2">
    <citation type="journal article" date="2009" name="PLoS ONE">
        <title>An integrated genetic and cytogenetic map of the cucumber genome.</title>
        <authorList>
            <person name="Ren Y."/>
            <person name="Zhang Z."/>
            <person name="Liu J."/>
            <person name="Staub J.E."/>
            <person name="Han Y."/>
            <person name="Cheng Z."/>
            <person name="Li X."/>
            <person name="Lu J."/>
            <person name="Miao H."/>
            <person name="Kang H."/>
            <person name="Xie B."/>
            <person name="Gu X."/>
            <person name="Wang X."/>
            <person name="Du Y."/>
            <person name="Jin W."/>
            <person name="Huang S."/>
        </authorList>
    </citation>
    <scope>NUCLEOTIDE SEQUENCE [LARGE SCALE GENOMIC DNA]</scope>
    <source>
        <strain evidence="3">cv. 9930</strain>
    </source>
</reference>
<gene>
    <name evidence="2" type="ORF">Csa_2G383400</name>
</gene>
<sequence>MYGFKSGRVVFHPLEHQQLLGAFPYHWSCFPMFCGFLRRQISVRRTEAVAKRRVPNRGKIIQVGQGVREERSESSPAETKDIHKWGSF</sequence>
<proteinExistence type="predicted"/>
<evidence type="ECO:0000256" key="1">
    <source>
        <dbReference type="SAM" id="MobiDB-lite"/>
    </source>
</evidence>
<keyword evidence="3" id="KW-1185">Reference proteome</keyword>
<feature type="region of interest" description="Disordered" evidence="1">
    <location>
        <begin position="64"/>
        <end position="88"/>
    </location>
</feature>
<evidence type="ECO:0000313" key="2">
    <source>
        <dbReference type="EMBL" id="KGN63018.1"/>
    </source>
</evidence>
<organism evidence="2 3">
    <name type="scientific">Cucumis sativus</name>
    <name type="common">Cucumber</name>
    <dbReference type="NCBI Taxonomy" id="3659"/>
    <lineage>
        <taxon>Eukaryota</taxon>
        <taxon>Viridiplantae</taxon>
        <taxon>Streptophyta</taxon>
        <taxon>Embryophyta</taxon>
        <taxon>Tracheophyta</taxon>
        <taxon>Spermatophyta</taxon>
        <taxon>Magnoliopsida</taxon>
        <taxon>eudicotyledons</taxon>
        <taxon>Gunneridae</taxon>
        <taxon>Pentapetalae</taxon>
        <taxon>rosids</taxon>
        <taxon>fabids</taxon>
        <taxon>Cucurbitales</taxon>
        <taxon>Cucurbitaceae</taxon>
        <taxon>Benincaseae</taxon>
        <taxon>Cucumis</taxon>
    </lineage>
</organism>
<evidence type="ECO:0000313" key="3">
    <source>
        <dbReference type="Proteomes" id="UP000029981"/>
    </source>
</evidence>
<dbReference type="Gramene" id="KGN63018">
    <property type="protein sequence ID" value="KGN63018"/>
    <property type="gene ID" value="Csa_2G383400"/>
</dbReference>
<reference evidence="2 3" key="4">
    <citation type="journal article" date="2011" name="BMC Genomics">
        <title>RNA-Seq improves annotation of protein-coding genes in the cucumber genome.</title>
        <authorList>
            <person name="Li Z."/>
            <person name="Zhang Z."/>
            <person name="Yan P."/>
            <person name="Huang S."/>
            <person name="Fei Z."/>
            <person name="Lin K."/>
        </authorList>
    </citation>
    <scope>NUCLEOTIDE SEQUENCE [LARGE SCALE GENOMIC DNA]</scope>
    <source>
        <strain evidence="3">cv. 9930</strain>
    </source>
</reference>
<accession>A0A0A0LML3</accession>
<dbReference type="AlphaFoldDB" id="A0A0A0LML3"/>
<reference evidence="2 3" key="3">
    <citation type="journal article" date="2010" name="BMC Genomics">
        <title>Transcriptome sequencing and comparative analysis of cucumber flowers with different sex types.</title>
        <authorList>
            <person name="Guo S."/>
            <person name="Zheng Y."/>
            <person name="Joung J.G."/>
            <person name="Liu S."/>
            <person name="Zhang Z."/>
            <person name="Crasta O.R."/>
            <person name="Sobral B.W."/>
            <person name="Xu Y."/>
            <person name="Huang S."/>
            <person name="Fei Z."/>
        </authorList>
    </citation>
    <scope>NUCLEOTIDE SEQUENCE [LARGE SCALE GENOMIC DNA]</scope>
    <source>
        <strain evidence="3">cv. 9930</strain>
    </source>
</reference>
<reference evidence="2 3" key="1">
    <citation type="journal article" date="2009" name="Nat. Genet.">
        <title>The genome of the cucumber, Cucumis sativus L.</title>
        <authorList>
            <person name="Huang S."/>
            <person name="Li R."/>
            <person name="Zhang Z."/>
            <person name="Li L."/>
            <person name="Gu X."/>
            <person name="Fan W."/>
            <person name="Lucas W.J."/>
            <person name="Wang X."/>
            <person name="Xie B."/>
            <person name="Ni P."/>
            <person name="Ren Y."/>
            <person name="Zhu H."/>
            <person name="Li J."/>
            <person name="Lin K."/>
            <person name="Jin W."/>
            <person name="Fei Z."/>
            <person name="Li G."/>
            <person name="Staub J."/>
            <person name="Kilian A."/>
            <person name="van der Vossen E.A."/>
            <person name="Wu Y."/>
            <person name="Guo J."/>
            <person name="He J."/>
            <person name="Jia Z."/>
            <person name="Ren Y."/>
            <person name="Tian G."/>
            <person name="Lu Y."/>
            <person name="Ruan J."/>
            <person name="Qian W."/>
            <person name="Wang M."/>
            <person name="Huang Q."/>
            <person name="Li B."/>
            <person name="Xuan Z."/>
            <person name="Cao J."/>
            <person name="Asan"/>
            <person name="Wu Z."/>
            <person name="Zhang J."/>
            <person name="Cai Q."/>
            <person name="Bai Y."/>
            <person name="Zhao B."/>
            <person name="Han Y."/>
            <person name="Li Y."/>
            <person name="Li X."/>
            <person name="Wang S."/>
            <person name="Shi Q."/>
            <person name="Liu S."/>
            <person name="Cho W.K."/>
            <person name="Kim J.Y."/>
            <person name="Xu Y."/>
            <person name="Heller-Uszynska K."/>
            <person name="Miao H."/>
            <person name="Cheng Z."/>
            <person name="Zhang S."/>
            <person name="Wu J."/>
            <person name="Yang Y."/>
            <person name="Kang H."/>
            <person name="Li M."/>
            <person name="Liang H."/>
            <person name="Ren X."/>
            <person name="Shi Z."/>
            <person name="Wen M."/>
            <person name="Jian M."/>
            <person name="Yang H."/>
            <person name="Zhang G."/>
            <person name="Yang Z."/>
            <person name="Chen R."/>
            <person name="Liu S."/>
            <person name="Li J."/>
            <person name="Ma L."/>
            <person name="Liu H."/>
            <person name="Zhou Y."/>
            <person name="Zhao J."/>
            <person name="Fang X."/>
            <person name="Li G."/>
            <person name="Fang L."/>
            <person name="Li Y."/>
            <person name="Liu D."/>
            <person name="Zheng H."/>
            <person name="Zhang Y."/>
            <person name="Qin N."/>
            <person name="Li Z."/>
            <person name="Yang G."/>
            <person name="Yang S."/>
            <person name="Bolund L."/>
            <person name="Kristiansen K."/>
            <person name="Zheng H."/>
            <person name="Li S."/>
            <person name="Zhang X."/>
            <person name="Yang H."/>
            <person name="Wang J."/>
            <person name="Sun R."/>
            <person name="Zhang B."/>
            <person name="Jiang S."/>
            <person name="Wang J."/>
            <person name="Du Y."/>
            <person name="Li S."/>
        </authorList>
    </citation>
    <scope>NUCLEOTIDE SEQUENCE [LARGE SCALE GENOMIC DNA]</scope>
    <source>
        <strain evidence="3">cv. 9930</strain>
    </source>
</reference>
<feature type="compositionally biased region" description="Basic and acidic residues" evidence="1">
    <location>
        <begin position="67"/>
        <end position="88"/>
    </location>
</feature>
<name>A0A0A0LML3_CUCSA</name>
<dbReference type="EMBL" id="CM002923">
    <property type="protein sequence ID" value="KGN63018.1"/>
    <property type="molecule type" value="Genomic_DNA"/>
</dbReference>